<dbReference type="VEuPathDB" id="FungiDB:PC9H_003973"/>
<comment type="caution">
    <text evidence="2">The sequence shown here is derived from an EMBL/GenBank/DDBJ whole genome shotgun (WGS) entry which is preliminary data.</text>
</comment>
<name>A0A8H7DVS9_PLEOS</name>
<dbReference type="AlphaFoldDB" id="A0A8H7DVS9"/>
<dbReference type="Gene3D" id="3.40.50.1820">
    <property type="entry name" value="alpha/beta hydrolase"/>
    <property type="match status" value="1"/>
</dbReference>
<proteinExistence type="predicted"/>
<dbReference type="InterPro" id="IPR002921">
    <property type="entry name" value="Fungal_lipase-type"/>
</dbReference>
<protein>
    <recommendedName>
        <fullName evidence="1">Fungal lipase-type domain-containing protein</fullName>
    </recommendedName>
</protein>
<dbReference type="OrthoDB" id="2914369at2759"/>
<evidence type="ECO:0000259" key="1">
    <source>
        <dbReference type="Pfam" id="PF01764"/>
    </source>
</evidence>
<evidence type="ECO:0000313" key="2">
    <source>
        <dbReference type="EMBL" id="KAF7437137.1"/>
    </source>
</evidence>
<dbReference type="Proteomes" id="UP000623687">
    <property type="component" value="Unassembled WGS sequence"/>
</dbReference>
<dbReference type="EMBL" id="JACETU010000002">
    <property type="protein sequence ID" value="KAF7437137.1"/>
    <property type="molecule type" value="Genomic_DNA"/>
</dbReference>
<feature type="domain" description="Fungal lipase-type" evidence="1">
    <location>
        <begin position="140"/>
        <end position="261"/>
    </location>
</feature>
<dbReference type="SUPFAM" id="SSF53474">
    <property type="entry name" value="alpha/beta-Hydrolases"/>
    <property type="match status" value="1"/>
</dbReference>
<reference evidence="2" key="1">
    <citation type="submission" date="2019-07" db="EMBL/GenBank/DDBJ databases">
        <authorList>
            <person name="Palmer J.M."/>
        </authorList>
    </citation>
    <scope>NUCLEOTIDE SEQUENCE</scope>
    <source>
        <strain evidence="2">PC9</strain>
    </source>
</reference>
<dbReference type="Pfam" id="PF01764">
    <property type="entry name" value="Lipase_3"/>
    <property type="match status" value="1"/>
</dbReference>
<keyword evidence="3" id="KW-1185">Reference proteome</keyword>
<dbReference type="InterPro" id="IPR029058">
    <property type="entry name" value="AB_hydrolase_fold"/>
</dbReference>
<sequence>MSSLNIHQQVFGLSLASNLLTVSKGTEAELQSELDSTLQPIIANNIGNWNVVWGPRVWKTAPSDPNSGPDRVWYIAHNPSASFVDGIYDAYVLAVAGTANNSTENLVIDAYVNEVVDFNDWVQTGITNPPEQAATVDQAKPYIAYGTASGISTLLTVPSPAGQTIIEFLATIPPTSRLVFTGHSLGGALSPTVALALLRAGLLKNAPGNVFAYPTAGPSPGNGPFAALFAQNFPLITDGPAAYQMWNGNLANTKDIVPHAWNIESLKAIPTLYGTLPFLLNVIVVAIVNGAIDLANASGLVYVPLQGQTFPTPALDTPQTLQSFLETALQEHMGAYESFIAAPSILPSHEPASSTEQARGLPILGGIYQAHREAKEMERLEKEGK</sequence>
<dbReference type="GO" id="GO:0006629">
    <property type="term" value="P:lipid metabolic process"/>
    <property type="evidence" value="ECO:0007669"/>
    <property type="project" value="InterPro"/>
</dbReference>
<gene>
    <name evidence="2" type="ORF">PC9H_003973</name>
</gene>
<accession>A0A8H7DVS9</accession>
<dbReference type="RefSeq" id="XP_036635036.1">
    <property type="nucleotide sequence ID" value="XM_036773563.1"/>
</dbReference>
<dbReference type="GeneID" id="59373791"/>
<evidence type="ECO:0000313" key="3">
    <source>
        <dbReference type="Proteomes" id="UP000623687"/>
    </source>
</evidence>
<organism evidence="2 3">
    <name type="scientific">Pleurotus ostreatus</name>
    <name type="common">Oyster mushroom</name>
    <name type="synonym">White-rot fungus</name>
    <dbReference type="NCBI Taxonomy" id="5322"/>
    <lineage>
        <taxon>Eukaryota</taxon>
        <taxon>Fungi</taxon>
        <taxon>Dikarya</taxon>
        <taxon>Basidiomycota</taxon>
        <taxon>Agaricomycotina</taxon>
        <taxon>Agaricomycetes</taxon>
        <taxon>Agaricomycetidae</taxon>
        <taxon>Agaricales</taxon>
        <taxon>Pleurotineae</taxon>
        <taxon>Pleurotaceae</taxon>
        <taxon>Pleurotus</taxon>
    </lineage>
</organism>